<comment type="subcellular location">
    <subcellularLocation>
        <location evidence="1">Endomembrane system</location>
        <topology evidence="1">Multi-pass membrane protein</topology>
    </subcellularLocation>
</comment>
<keyword evidence="3 6" id="KW-1133">Transmembrane helix</keyword>
<keyword evidence="4 6" id="KW-0472">Membrane</keyword>
<dbReference type="InterPro" id="IPR008217">
    <property type="entry name" value="Ccc1_fam"/>
</dbReference>
<comment type="caution">
    <text evidence="7">The sequence shown here is derived from an EMBL/GenBank/DDBJ whole genome shotgun (WGS) entry which is preliminary data.</text>
</comment>
<accession>A0ABS6HAR7</accession>
<evidence type="ECO:0000256" key="2">
    <source>
        <dbReference type="ARBA" id="ARBA00022692"/>
    </source>
</evidence>
<reference evidence="7 8" key="1">
    <citation type="submission" date="2021-01" db="EMBL/GenBank/DDBJ databases">
        <title>Roseomonas sp. nov, a bacterium isolated from an oil production mixture in Yumen Oilfield.</title>
        <authorList>
            <person name="Wu D."/>
        </authorList>
    </citation>
    <scope>NUCLEOTIDE SEQUENCE [LARGE SCALE GENOMIC DNA]</scope>
    <source>
        <strain evidence="7 8">ROY-5-3</strain>
    </source>
</reference>
<dbReference type="EMBL" id="JAERQM010000005">
    <property type="protein sequence ID" value="MBU8545436.1"/>
    <property type="molecule type" value="Genomic_DNA"/>
</dbReference>
<evidence type="ECO:0000256" key="5">
    <source>
        <dbReference type="SAM" id="MobiDB-lite"/>
    </source>
</evidence>
<dbReference type="Pfam" id="PF01988">
    <property type="entry name" value="VIT1"/>
    <property type="match status" value="1"/>
</dbReference>
<feature type="transmembrane region" description="Helical" evidence="6">
    <location>
        <begin position="198"/>
        <end position="216"/>
    </location>
</feature>
<dbReference type="Proteomes" id="UP000689967">
    <property type="component" value="Unassembled WGS sequence"/>
</dbReference>
<evidence type="ECO:0000256" key="4">
    <source>
        <dbReference type="ARBA" id="ARBA00023136"/>
    </source>
</evidence>
<sequence length="251" mass="25679">MLTAPTAEASRHEPSRDGLPPMPPGPPHEEGHVLAGALARGVTEAAMAGLVLPVALGAALTALGVAPAVTGAAGVALALACGLGAGLSGSFASRDAAAHYQAERLREEQESHLYPDRERWEVAAILHRYGVRGDILRDAVEAIASDRRRWVDFMMRFELDLSEPDPIRADRTALAGGAAMVLAGLLVMLPYLLGWQGALAWSWGLGGLALCALGGLRAAAQGLPPLGGAARALAIGAAATGGAWVLAKLVG</sequence>
<feature type="transmembrane region" description="Helical" evidence="6">
    <location>
        <begin position="228"/>
        <end position="247"/>
    </location>
</feature>
<evidence type="ECO:0000313" key="8">
    <source>
        <dbReference type="Proteomes" id="UP000689967"/>
    </source>
</evidence>
<feature type="transmembrane region" description="Helical" evidence="6">
    <location>
        <begin position="72"/>
        <end position="92"/>
    </location>
</feature>
<protein>
    <submittedName>
        <fullName evidence="7">VIT1/CCC1 transporter family protein</fullName>
    </submittedName>
</protein>
<name>A0ABS6HAR7_9PROT</name>
<evidence type="ECO:0000313" key="7">
    <source>
        <dbReference type="EMBL" id="MBU8545436.1"/>
    </source>
</evidence>
<feature type="transmembrane region" description="Helical" evidence="6">
    <location>
        <begin position="45"/>
        <end position="66"/>
    </location>
</feature>
<evidence type="ECO:0000256" key="6">
    <source>
        <dbReference type="SAM" id="Phobius"/>
    </source>
</evidence>
<dbReference type="RefSeq" id="WP_216877446.1">
    <property type="nucleotide sequence ID" value="NZ_JAERQM010000005.1"/>
</dbReference>
<keyword evidence="8" id="KW-1185">Reference proteome</keyword>
<evidence type="ECO:0000256" key="3">
    <source>
        <dbReference type="ARBA" id="ARBA00022989"/>
    </source>
</evidence>
<feature type="transmembrane region" description="Helical" evidence="6">
    <location>
        <begin position="173"/>
        <end position="192"/>
    </location>
</feature>
<gene>
    <name evidence="7" type="ORF">JJQ90_17060</name>
</gene>
<keyword evidence="2 6" id="KW-0812">Transmembrane</keyword>
<evidence type="ECO:0000256" key="1">
    <source>
        <dbReference type="ARBA" id="ARBA00004127"/>
    </source>
</evidence>
<organism evidence="7 8">
    <name type="scientific">Falsiroseomonas oleicola</name>
    <dbReference type="NCBI Taxonomy" id="2801474"/>
    <lineage>
        <taxon>Bacteria</taxon>
        <taxon>Pseudomonadati</taxon>
        <taxon>Pseudomonadota</taxon>
        <taxon>Alphaproteobacteria</taxon>
        <taxon>Acetobacterales</taxon>
        <taxon>Roseomonadaceae</taxon>
        <taxon>Falsiroseomonas</taxon>
    </lineage>
</organism>
<proteinExistence type="predicted"/>
<feature type="region of interest" description="Disordered" evidence="5">
    <location>
        <begin position="1"/>
        <end position="32"/>
    </location>
</feature>